<name>E4X5X3_OIKDI</name>
<dbReference type="Proteomes" id="UP000001307">
    <property type="component" value="Unassembled WGS sequence"/>
</dbReference>
<gene>
    <name evidence="1" type="ORF">GSOID_T00002518001</name>
</gene>
<organism evidence="1">
    <name type="scientific">Oikopleura dioica</name>
    <name type="common">Tunicate</name>
    <dbReference type="NCBI Taxonomy" id="34765"/>
    <lineage>
        <taxon>Eukaryota</taxon>
        <taxon>Metazoa</taxon>
        <taxon>Chordata</taxon>
        <taxon>Tunicata</taxon>
        <taxon>Appendicularia</taxon>
        <taxon>Copelata</taxon>
        <taxon>Oikopleuridae</taxon>
        <taxon>Oikopleura</taxon>
    </lineage>
</organism>
<proteinExistence type="predicted"/>
<keyword evidence="2" id="KW-1185">Reference proteome</keyword>
<dbReference type="AlphaFoldDB" id="E4X5X3"/>
<evidence type="ECO:0000313" key="2">
    <source>
        <dbReference type="Proteomes" id="UP000001307"/>
    </source>
</evidence>
<accession>E4X5X3</accession>
<dbReference type="InParanoid" id="E4X5X3"/>
<reference evidence="1" key="1">
    <citation type="journal article" date="2010" name="Science">
        <title>Plasticity of animal genome architecture unmasked by rapid evolution of a pelagic tunicate.</title>
        <authorList>
            <person name="Denoeud F."/>
            <person name="Henriet S."/>
            <person name="Mungpakdee S."/>
            <person name="Aury J.M."/>
            <person name="Da Silva C."/>
            <person name="Brinkmann H."/>
            <person name="Mikhaleva J."/>
            <person name="Olsen L.C."/>
            <person name="Jubin C."/>
            <person name="Canestro C."/>
            <person name="Bouquet J.M."/>
            <person name="Danks G."/>
            <person name="Poulain J."/>
            <person name="Campsteijn C."/>
            <person name="Adamski M."/>
            <person name="Cross I."/>
            <person name="Yadetie F."/>
            <person name="Muffato M."/>
            <person name="Louis A."/>
            <person name="Butcher S."/>
            <person name="Tsagkogeorga G."/>
            <person name="Konrad A."/>
            <person name="Singh S."/>
            <person name="Jensen M.F."/>
            <person name="Cong E.H."/>
            <person name="Eikeseth-Otteraa H."/>
            <person name="Noel B."/>
            <person name="Anthouard V."/>
            <person name="Porcel B.M."/>
            <person name="Kachouri-Lafond R."/>
            <person name="Nishino A."/>
            <person name="Ugolini M."/>
            <person name="Chourrout P."/>
            <person name="Nishida H."/>
            <person name="Aasland R."/>
            <person name="Huzurbazar S."/>
            <person name="Westhof E."/>
            <person name="Delsuc F."/>
            <person name="Lehrach H."/>
            <person name="Reinhardt R."/>
            <person name="Weissenbach J."/>
            <person name="Roy S.W."/>
            <person name="Artiguenave F."/>
            <person name="Postlethwait J.H."/>
            <person name="Manak J.R."/>
            <person name="Thompson E.M."/>
            <person name="Jaillon O."/>
            <person name="Du Pasquier L."/>
            <person name="Boudinot P."/>
            <person name="Liberles D.A."/>
            <person name="Volff J.N."/>
            <person name="Philippe H."/>
            <person name="Lenhard B."/>
            <person name="Roest Crollius H."/>
            <person name="Wincker P."/>
            <person name="Chourrout D."/>
        </authorList>
    </citation>
    <scope>NUCLEOTIDE SEQUENCE [LARGE SCALE GENOMIC DNA]</scope>
</reference>
<protein>
    <submittedName>
        <fullName evidence="1">Uncharacterized protein</fullName>
    </submittedName>
</protein>
<evidence type="ECO:0000313" key="1">
    <source>
        <dbReference type="EMBL" id="CBY07537.1"/>
    </source>
</evidence>
<sequence>MAKVLVKRKEIVNFVKRVLKNAGANEVKV</sequence>
<dbReference type="EMBL" id="FN653026">
    <property type="protein sequence ID" value="CBY07537.1"/>
    <property type="molecule type" value="Genomic_DNA"/>
</dbReference>